<feature type="transmembrane region" description="Helical" evidence="8">
    <location>
        <begin position="322"/>
        <end position="340"/>
    </location>
</feature>
<dbReference type="PANTHER" id="PTHR30047">
    <property type="entry name" value="HIGH-AFFINITY CHOLINE TRANSPORT PROTEIN-RELATED"/>
    <property type="match status" value="1"/>
</dbReference>
<evidence type="ECO:0000256" key="4">
    <source>
        <dbReference type="ARBA" id="ARBA00022475"/>
    </source>
</evidence>
<feature type="transmembrane region" description="Helical" evidence="8">
    <location>
        <begin position="229"/>
        <end position="249"/>
    </location>
</feature>
<protein>
    <submittedName>
        <fullName evidence="9">BCCT family transporter</fullName>
    </submittedName>
</protein>
<sequence length="517" mass="57319">MDKKNGIIDWPTFIGAFVLLLSVTVPLILFPKQGEAVLSMMNTFVTGNFGVLYLVFGLGTLIFLIYVAFSKYGKIQMGKDIKPEFSNFSWAAMLFCAGIGSSVLYWGTIEWAYYYTSPPLGVEPNSTEAIQWASSYGIFHWGPVAWAIYCLPALPIAYFYYVRKKPVLKISEACRPLIGKRADGPLGKVIDILFIFGLLGGAGTTLALGTPLIAAGLNNMFGWEETLSLKTYILVICTVIFAISAYSGLKKGIRVLSDVNLWLTFLLLGFVLIVGPTVFLTETTINSIGLIADNFFHMATWTEPFNNMGPFEKTSFPEYWTVFYWAWWLVYAPFIGLFIAKISRGRTVKQMILGTILYGTLGCVLYFGLLGNYGLYLELSGQFSVVDVLNNEGAPAAIMGTLEQLPLDWIVIPVFIVLAIIFLATTFDSGSYILAAVVQNYVEDEPVKWNRLFWAFALSFLPLILMYIGGLSSLQTASIIGGFPLLIIMTMLAISFIKAADHDMLMAKKKKEQKKAS</sequence>
<dbReference type="Proteomes" id="UP001649381">
    <property type="component" value="Unassembled WGS sequence"/>
</dbReference>
<feature type="transmembrane region" description="Helical" evidence="8">
    <location>
        <begin position="144"/>
        <end position="162"/>
    </location>
</feature>
<evidence type="ECO:0000256" key="1">
    <source>
        <dbReference type="ARBA" id="ARBA00004651"/>
    </source>
</evidence>
<keyword evidence="4" id="KW-1003">Cell membrane</keyword>
<feature type="transmembrane region" description="Helical" evidence="8">
    <location>
        <begin position="12"/>
        <end position="30"/>
    </location>
</feature>
<dbReference type="NCBIfam" id="TIGR00842">
    <property type="entry name" value="bcct"/>
    <property type="match status" value="1"/>
</dbReference>
<evidence type="ECO:0000256" key="5">
    <source>
        <dbReference type="ARBA" id="ARBA00022692"/>
    </source>
</evidence>
<feature type="transmembrane region" description="Helical" evidence="8">
    <location>
        <begin position="261"/>
        <end position="280"/>
    </location>
</feature>
<evidence type="ECO:0000256" key="3">
    <source>
        <dbReference type="ARBA" id="ARBA00022448"/>
    </source>
</evidence>
<evidence type="ECO:0000256" key="8">
    <source>
        <dbReference type="SAM" id="Phobius"/>
    </source>
</evidence>
<organism evidence="9 10">
    <name type="scientific">Pseudalkalibacillus berkeleyi</name>
    <dbReference type="NCBI Taxonomy" id="1069813"/>
    <lineage>
        <taxon>Bacteria</taxon>
        <taxon>Bacillati</taxon>
        <taxon>Bacillota</taxon>
        <taxon>Bacilli</taxon>
        <taxon>Bacillales</taxon>
        <taxon>Fictibacillaceae</taxon>
        <taxon>Pseudalkalibacillus</taxon>
    </lineage>
</organism>
<keyword evidence="7 8" id="KW-0472">Membrane</keyword>
<evidence type="ECO:0000256" key="2">
    <source>
        <dbReference type="ARBA" id="ARBA00005658"/>
    </source>
</evidence>
<feature type="transmembrane region" description="Helical" evidence="8">
    <location>
        <begin position="409"/>
        <end position="437"/>
    </location>
</feature>
<dbReference type="Pfam" id="PF02028">
    <property type="entry name" value="BCCT"/>
    <property type="match status" value="1"/>
</dbReference>
<keyword evidence="10" id="KW-1185">Reference proteome</keyword>
<dbReference type="PANTHER" id="PTHR30047:SF7">
    <property type="entry name" value="HIGH-AFFINITY CHOLINE TRANSPORT PROTEIN"/>
    <property type="match status" value="1"/>
</dbReference>
<reference evidence="9 10" key="1">
    <citation type="submission" date="2022-01" db="EMBL/GenBank/DDBJ databases">
        <title>Alkalihalobacillus sp. EGI L200015, a novel bacterium isolated from a salt lake sediment.</title>
        <authorList>
            <person name="Gao L."/>
            <person name="Fang B.-Z."/>
            <person name="Li W.-J."/>
        </authorList>
    </citation>
    <scope>NUCLEOTIDE SEQUENCE [LARGE SCALE GENOMIC DNA]</scope>
    <source>
        <strain evidence="9 10">KCTC 12718</strain>
    </source>
</reference>
<feature type="transmembrane region" description="Helical" evidence="8">
    <location>
        <begin position="50"/>
        <end position="69"/>
    </location>
</feature>
<feature type="transmembrane region" description="Helical" evidence="8">
    <location>
        <begin position="189"/>
        <end position="217"/>
    </location>
</feature>
<comment type="similarity">
    <text evidence="2">Belongs to the BCCT transporter (TC 2.A.15) family.</text>
</comment>
<accession>A0ABS9H0D9</accession>
<name>A0ABS9H0D9_9BACL</name>
<dbReference type="EMBL" id="JAKIJS010000001">
    <property type="protein sequence ID" value="MCF6138467.1"/>
    <property type="molecule type" value="Genomic_DNA"/>
</dbReference>
<feature type="transmembrane region" description="Helical" evidence="8">
    <location>
        <begin position="352"/>
        <end position="375"/>
    </location>
</feature>
<feature type="transmembrane region" description="Helical" evidence="8">
    <location>
        <begin position="449"/>
        <end position="470"/>
    </location>
</feature>
<comment type="caution">
    <text evidence="9">The sequence shown here is derived from an EMBL/GenBank/DDBJ whole genome shotgun (WGS) entry which is preliminary data.</text>
</comment>
<gene>
    <name evidence="9" type="ORF">L2716_12075</name>
</gene>
<evidence type="ECO:0000256" key="7">
    <source>
        <dbReference type="ARBA" id="ARBA00023136"/>
    </source>
</evidence>
<evidence type="ECO:0000313" key="10">
    <source>
        <dbReference type="Proteomes" id="UP001649381"/>
    </source>
</evidence>
<evidence type="ECO:0000313" key="9">
    <source>
        <dbReference type="EMBL" id="MCF6138467.1"/>
    </source>
</evidence>
<evidence type="ECO:0000256" key="6">
    <source>
        <dbReference type="ARBA" id="ARBA00022989"/>
    </source>
</evidence>
<dbReference type="RefSeq" id="WP_236335139.1">
    <property type="nucleotide sequence ID" value="NZ_JAKIJS010000001.1"/>
</dbReference>
<feature type="transmembrane region" description="Helical" evidence="8">
    <location>
        <begin position="476"/>
        <end position="500"/>
    </location>
</feature>
<feature type="transmembrane region" description="Helical" evidence="8">
    <location>
        <begin position="90"/>
        <end position="109"/>
    </location>
</feature>
<comment type="subcellular location">
    <subcellularLocation>
        <location evidence="1">Cell membrane</location>
        <topology evidence="1">Multi-pass membrane protein</topology>
    </subcellularLocation>
</comment>
<keyword evidence="3" id="KW-0813">Transport</keyword>
<dbReference type="InterPro" id="IPR000060">
    <property type="entry name" value="BCCT_transptr"/>
</dbReference>
<keyword evidence="6 8" id="KW-1133">Transmembrane helix</keyword>
<proteinExistence type="inferred from homology"/>
<keyword evidence="5 8" id="KW-0812">Transmembrane</keyword>